<dbReference type="BioCyc" id="FSP457404-HMP:GTSQ-316-MONOMER"/>
<protein>
    <submittedName>
        <fullName evidence="1">Uncharacterized protein</fullName>
    </submittedName>
</protein>
<dbReference type="Proteomes" id="UP000003233">
    <property type="component" value="Unassembled WGS sequence"/>
</dbReference>
<keyword evidence="2" id="KW-1185">Reference proteome</keyword>
<proteinExistence type="predicted"/>
<organism evidence="1 2">
    <name type="scientific">Fusobacterium ulcerans 12-1B</name>
    <dbReference type="NCBI Taxonomy" id="457404"/>
    <lineage>
        <taxon>Bacteria</taxon>
        <taxon>Fusobacteriati</taxon>
        <taxon>Fusobacteriota</taxon>
        <taxon>Fusobacteriia</taxon>
        <taxon>Fusobacteriales</taxon>
        <taxon>Fusobacteriaceae</taxon>
        <taxon>Fusobacterium</taxon>
    </lineage>
</organism>
<accession>H1PPH2</accession>
<reference evidence="1 2" key="1">
    <citation type="submission" date="2012-07" db="EMBL/GenBank/DDBJ databases">
        <title>The Genome Sequence of Fusobacterium ulcerans 12_1B.</title>
        <authorList>
            <consortium name="The Broad Institute Genome Sequencing Platform"/>
            <person name="Earl A."/>
            <person name="Ward D."/>
            <person name="Feldgarden M."/>
            <person name="Gevers D."/>
            <person name="Strauss J."/>
            <person name="Ambrose C.E."/>
            <person name="Allen-Vercoe E."/>
            <person name="Walker B."/>
            <person name="Young S.K."/>
            <person name="Zeng Q."/>
            <person name="Gargeya S."/>
            <person name="Fitzgerald M."/>
            <person name="Haas B."/>
            <person name="Abouelleil A."/>
            <person name="Alvarado L."/>
            <person name="Arachchi H.M."/>
            <person name="Berlin A.M."/>
            <person name="Chapman S.B."/>
            <person name="Goldberg J."/>
            <person name="Griggs A."/>
            <person name="Gujja S."/>
            <person name="Hansen M."/>
            <person name="Howarth C."/>
            <person name="Imamovic A."/>
            <person name="Larimer J."/>
            <person name="McCowen C."/>
            <person name="Montmayeur A."/>
            <person name="Murphy C."/>
            <person name="Neiman D."/>
            <person name="Pearson M."/>
            <person name="Priest M."/>
            <person name="Roberts A."/>
            <person name="Saif S."/>
            <person name="Shea T."/>
            <person name="Sisk P."/>
            <person name="Sykes S."/>
            <person name="Wortman J."/>
            <person name="Nusbaum C."/>
            <person name="Birren B."/>
        </authorList>
    </citation>
    <scope>NUCLEOTIDE SEQUENCE [LARGE SCALE GENOMIC DNA]</scope>
    <source>
        <strain evidence="1 2">12_1B</strain>
    </source>
</reference>
<sequence>MLDALYIATIIILEIEELEIQERCANHGDTWENTKELFYKEARRGTENPYFWSSVKEFSKILEKYYTK</sequence>
<dbReference type="AlphaFoldDB" id="H1PPH2"/>
<dbReference type="RefSeq" id="WP_008695630.1">
    <property type="nucleotide sequence ID" value="NZ_KE161007.1"/>
</dbReference>
<comment type="caution">
    <text evidence="1">The sequence shown here is derived from an EMBL/GenBank/DDBJ whole genome shotgun (WGS) entry which is preliminary data.</text>
</comment>
<gene>
    <name evidence="1" type="ORF">HMPREF0402_00315</name>
</gene>
<evidence type="ECO:0000313" key="1">
    <source>
        <dbReference type="EMBL" id="EHO84496.1"/>
    </source>
</evidence>
<dbReference type="EMBL" id="AGWJ02000004">
    <property type="protein sequence ID" value="EHO84496.1"/>
    <property type="molecule type" value="Genomic_DNA"/>
</dbReference>
<dbReference type="PATRIC" id="fig|457404.5.peg.932"/>
<name>H1PPH2_9FUSO</name>
<dbReference type="HOGENOM" id="CLU_2843554_0_0_0"/>
<evidence type="ECO:0000313" key="2">
    <source>
        <dbReference type="Proteomes" id="UP000003233"/>
    </source>
</evidence>